<dbReference type="EMBL" id="SNXW01000003">
    <property type="protein sequence ID" value="TDP84679.1"/>
    <property type="molecule type" value="Genomic_DNA"/>
</dbReference>
<dbReference type="OrthoDB" id="8561243at2"/>
<evidence type="ECO:0000313" key="3">
    <source>
        <dbReference type="Proteomes" id="UP000294593"/>
    </source>
</evidence>
<dbReference type="Pfam" id="PF03872">
    <property type="entry name" value="RseA_N"/>
    <property type="match status" value="1"/>
</dbReference>
<dbReference type="RefSeq" id="WP_133607860.1">
    <property type="nucleotide sequence ID" value="NZ_SNXW01000003.1"/>
</dbReference>
<dbReference type="AlphaFoldDB" id="A0A4R6REK2"/>
<feature type="domain" description="Anti sigma-E protein RseA N-terminal" evidence="1">
    <location>
        <begin position="3"/>
        <end position="82"/>
    </location>
</feature>
<dbReference type="InterPro" id="IPR036147">
    <property type="entry name" value="Anti-sigma_E_RseA_N_sf"/>
</dbReference>
<evidence type="ECO:0000259" key="1">
    <source>
        <dbReference type="Pfam" id="PF03872"/>
    </source>
</evidence>
<dbReference type="GO" id="GO:0016989">
    <property type="term" value="F:sigma factor antagonist activity"/>
    <property type="evidence" value="ECO:0007669"/>
    <property type="project" value="InterPro"/>
</dbReference>
<dbReference type="Proteomes" id="UP000294593">
    <property type="component" value="Unassembled WGS sequence"/>
</dbReference>
<comment type="caution">
    <text evidence="2">The sequence shown here is derived from an EMBL/GenBank/DDBJ whole genome shotgun (WGS) entry which is preliminary data.</text>
</comment>
<protein>
    <submittedName>
        <fullName evidence="2">Anti sigma-E protein RseA</fullName>
    </submittedName>
</protein>
<dbReference type="SUPFAM" id="SSF89069">
    <property type="entry name" value="N-terminal, cytoplasmic domain of anti-sigmaE factor RseA"/>
    <property type="match status" value="1"/>
</dbReference>
<dbReference type="PANTHER" id="PTHR38104:SF1">
    <property type="entry name" value="ANTI-SIGMA-E FACTOR RSEA"/>
    <property type="match status" value="1"/>
</dbReference>
<organism evidence="2 3">
    <name type="scientific">Aquabacterium commune</name>
    <dbReference type="NCBI Taxonomy" id="70586"/>
    <lineage>
        <taxon>Bacteria</taxon>
        <taxon>Pseudomonadati</taxon>
        <taxon>Pseudomonadota</taxon>
        <taxon>Betaproteobacteria</taxon>
        <taxon>Burkholderiales</taxon>
        <taxon>Aquabacterium</taxon>
    </lineage>
</organism>
<sequence>MSEILSALSDGQATPEEVARASAAWRDDPQARASWHRYQLIGDALRSPELLQASEGSAFLQGFRARLAQEPVVLAPQQASHAARTEPHSPASALPVAPLKRRPWAGPAAVAASFVLLVGLMASNLSGLGQDGSARTDTLASAQGAAWDVQDMRVGNSLVVSSFNAPTHVPSGTRLQAAQSMGASFDSTDQTEGVLIRDPRVEPLLSLQRPMVIDPPAATFSEPGLSHTVGHTAP</sequence>
<dbReference type="InterPro" id="IPR005572">
    <property type="entry name" value="Anti-sigma_E_RseA_N"/>
</dbReference>
<keyword evidence="3" id="KW-1185">Reference proteome</keyword>
<dbReference type="InterPro" id="IPR052383">
    <property type="entry name" value="Anti-sigma-E_RseA-like"/>
</dbReference>
<accession>A0A4R6REK2</accession>
<evidence type="ECO:0000313" key="2">
    <source>
        <dbReference type="EMBL" id="TDP84679.1"/>
    </source>
</evidence>
<dbReference type="CDD" id="cd16328">
    <property type="entry name" value="RseA_N"/>
    <property type="match status" value="1"/>
</dbReference>
<name>A0A4R6REK2_9BURK</name>
<reference evidence="2 3" key="1">
    <citation type="submission" date="2019-03" db="EMBL/GenBank/DDBJ databases">
        <title>Genomic Encyclopedia of Type Strains, Phase IV (KMG-IV): sequencing the most valuable type-strain genomes for metagenomic binning, comparative biology and taxonomic classification.</title>
        <authorList>
            <person name="Goeker M."/>
        </authorList>
    </citation>
    <scope>NUCLEOTIDE SEQUENCE [LARGE SCALE GENOMIC DNA]</scope>
    <source>
        <strain evidence="2 3">DSM 11901</strain>
    </source>
</reference>
<gene>
    <name evidence="2" type="ORF">EV672_103250</name>
</gene>
<proteinExistence type="predicted"/>
<dbReference type="PANTHER" id="PTHR38104">
    <property type="match status" value="1"/>
</dbReference>
<dbReference type="Gene3D" id="1.10.10.880">
    <property type="entry name" value="Anti sigma-E protein RseA, N-terminal domain"/>
    <property type="match status" value="1"/>
</dbReference>